<name>A0A544QW28_9FIRM</name>
<reference evidence="2 3" key="1">
    <citation type="submission" date="2019-02" db="EMBL/GenBank/DDBJ databases">
        <title>Peptostreptococcaceae bacterium ZHW00191 nov., a new bacterium isolated from the human gut.</title>
        <authorList>
            <person name="Zhou H.-W."/>
            <person name="Chen X.-J."/>
        </authorList>
    </citation>
    <scope>NUCLEOTIDE SEQUENCE [LARGE SCALE GENOMIC DNA]</scope>
    <source>
        <strain evidence="2 3">ZHW00191</strain>
    </source>
</reference>
<dbReference type="AlphaFoldDB" id="A0A544QW28"/>
<gene>
    <name evidence="2" type="ORF">EXD82_04515</name>
</gene>
<dbReference type="OrthoDB" id="9813051at2"/>
<keyword evidence="1" id="KW-0812">Transmembrane</keyword>
<keyword evidence="3" id="KW-1185">Reference proteome</keyword>
<dbReference type="Pfam" id="PF07314">
    <property type="entry name" value="Lit"/>
    <property type="match status" value="1"/>
</dbReference>
<dbReference type="NCBIfam" id="TIGR01906">
    <property type="entry name" value="integ_TIGR01906"/>
    <property type="match status" value="1"/>
</dbReference>
<sequence>MTLKKAAMFIGSIISAAAIISIAVIITVNSRWLYYMDIDKLNIPQTSGISETEIIENYNYLIDYNTKFRVGEFSLPTLPSSNEGKIHFEEVRNIFLAVHFIAAAGIVLIIYSIYEAFKRKRYKMLGDTLIMTVIIPAVTGIMMAVSFEKTFVLFHKIMFRNDYWIFDPSKDPIINMLPETFFLHAAALIIILTAVIWMILLKLYLKSKEI</sequence>
<feature type="transmembrane region" description="Helical" evidence="1">
    <location>
        <begin position="94"/>
        <end position="117"/>
    </location>
</feature>
<keyword evidence="1" id="KW-0472">Membrane</keyword>
<dbReference type="EMBL" id="SGJB01000006">
    <property type="protein sequence ID" value="TQQ84891.1"/>
    <property type="molecule type" value="Genomic_DNA"/>
</dbReference>
<organism evidence="2 3">
    <name type="scientific">Peptacetobacter hominis</name>
    <dbReference type="NCBI Taxonomy" id="2743610"/>
    <lineage>
        <taxon>Bacteria</taxon>
        <taxon>Bacillati</taxon>
        <taxon>Bacillota</taxon>
        <taxon>Clostridia</taxon>
        <taxon>Peptostreptococcales</taxon>
        <taxon>Peptostreptococcaceae</taxon>
        <taxon>Peptacetobacter</taxon>
    </lineage>
</organism>
<dbReference type="Proteomes" id="UP000317863">
    <property type="component" value="Unassembled WGS sequence"/>
</dbReference>
<evidence type="ECO:0000313" key="3">
    <source>
        <dbReference type="Proteomes" id="UP000317863"/>
    </source>
</evidence>
<feature type="transmembrane region" description="Helical" evidence="1">
    <location>
        <begin position="129"/>
        <end position="147"/>
    </location>
</feature>
<dbReference type="InterPro" id="IPR010178">
    <property type="entry name" value="Lit"/>
</dbReference>
<keyword evidence="1" id="KW-1133">Transmembrane helix</keyword>
<comment type="caution">
    <text evidence="2">The sequence shown here is derived from an EMBL/GenBank/DDBJ whole genome shotgun (WGS) entry which is preliminary data.</text>
</comment>
<feature type="transmembrane region" description="Helical" evidence="1">
    <location>
        <begin position="181"/>
        <end position="205"/>
    </location>
</feature>
<protein>
    <submittedName>
        <fullName evidence="2">TIGR01906 family membrane protein</fullName>
    </submittedName>
</protein>
<evidence type="ECO:0000256" key="1">
    <source>
        <dbReference type="SAM" id="Phobius"/>
    </source>
</evidence>
<evidence type="ECO:0000313" key="2">
    <source>
        <dbReference type="EMBL" id="TQQ84891.1"/>
    </source>
</evidence>
<accession>A0A544QW28</accession>
<proteinExistence type="predicted"/>
<feature type="transmembrane region" description="Helical" evidence="1">
    <location>
        <begin position="7"/>
        <end position="28"/>
    </location>
</feature>